<evidence type="ECO:0000313" key="1">
    <source>
        <dbReference type="EMBL" id="QHS94060.1"/>
    </source>
</evidence>
<protein>
    <submittedName>
        <fullName evidence="1">Uncharacterized protein</fullName>
    </submittedName>
</protein>
<proteinExistence type="predicted"/>
<sequence>MGATQSLVNQTNNITSEKKGVFAKDLQKLNDVINSIISNDSSFKDSSYNFLNSKVCDKYSMVMESNLHKHLKLHLHDVAQSIYLIPKTNEQLKLKDNSLVSKNEICGLIAKHYTKTLQILSLIREIYDFENGGDFSMAGIVFRNLKTNQDGMLEVSFCGLEQEPLSSSENVRIDFKNLKGLDTFVNKFLTPEEAHTFIGHLRELFGSYNKKRITESICKDTIVSKKEYNDIYETLNIYSAKSGGGYKSKANHNLLFKVSKNKPIISYELCFDKQKLLTPLKNKTKQLFNKFTLDYQTNLQQLYDTVNLLVVYDHSKKSYALRNLSFLELKAVEYKVKKNVIIMFVQSLVNYFKILNHVKQVTSKI</sequence>
<reference evidence="1" key="1">
    <citation type="journal article" date="2020" name="Nature">
        <title>Giant virus diversity and host interactions through global metagenomics.</title>
        <authorList>
            <person name="Schulz F."/>
            <person name="Roux S."/>
            <person name="Paez-Espino D."/>
            <person name="Jungbluth S."/>
            <person name="Walsh D.A."/>
            <person name="Denef V.J."/>
            <person name="McMahon K.D."/>
            <person name="Konstantinidis K.T."/>
            <person name="Eloe-Fadrosh E.A."/>
            <person name="Kyrpides N.C."/>
            <person name="Woyke T."/>
        </authorList>
    </citation>
    <scope>NUCLEOTIDE SEQUENCE</scope>
    <source>
        <strain evidence="1">GVMAG-M-3300018416-26</strain>
    </source>
</reference>
<dbReference type="EMBL" id="MN739215">
    <property type="protein sequence ID" value="QHS94060.1"/>
    <property type="molecule type" value="Genomic_DNA"/>
</dbReference>
<organism evidence="1">
    <name type="scientific">viral metagenome</name>
    <dbReference type="NCBI Taxonomy" id="1070528"/>
    <lineage>
        <taxon>unclassified sequences</taxon>
        <taxon>metagenomes</taxon>
        <taxon>organismal metagenomes</taxon>
    </lineage>
</organism>
<dbReference type="AlphaFoldDB" id="A0A6C0BPS2"/>
<accession>A0A6C0BPS2</accession>
<name>A0A6C0BPS2_9ZZZZ</name>